<keyword evidence="10 17" id="KW-0762">Sugar transport</keyword>
<evidence type="ECO:0000256" key="19">
    <source>
        <dbReference type="PIRSR" id="PIRSR000732-2"/>
    </source>
</evidence>
<dbReference type="Pfam" id="PF02896">
    <property type="entry name" value="PEP-utilizers_C"/>
    <property type="match status" value="1"/>
</dbReference>
<feature type="binding site" evidence="19">
    <location>
        <begin position="454"/>
        <end position="455"/>
    </location>
    <ligand>
        <name>phosphoenolpyruvate</name>
        <dbReference type="ChEBI" id="CHEBI:58702"/>
    </ligand>
</feature>
<evidence type="ECO:0000313" key="24">
    <source>
        <dbReference type="EMBL" id="SEP02021.1"/>
    </source>
</evidence>
<feature type="binding site" evidence="20">
    <location>
        <position position="431"/>
    </location>
    <ligand>
        <name>Mg(2+)</name>
        <dbReference type="ChEBI" id="CHEBI:18420"/>
    </ligand>
</feature>
<evidence type="ECO:0000256" key="14">
    <source>
        <dbReference type="ARBA" id="ARBA00022777"/>
    </source>
</evidence>
<evidence type="ECO:0000256" key="17">
    <source>
        <dbReference type="PIRNR" id="PIRNR000732"/>
    </source>
</evidence>
<evidence type="ECO:0000256" key="5">
    <source>
        <dbReference type="ARBA" id="ARBA00007837"/>
    </source>
</evidence>
<protein>
    <recommendedName>
        <fullName evidence="7 17">Phosphoenolpyruvate-protein phosphotransferase</fullName>
        <ecNumber evidence="6 17">2.7.3.9</ecNumber>
    </recommendedName>
    <alternativeName>
        <fullName evidence="16 17">Phosphotransferase system, enzyme I</fullName>
    </alternativeName>
</protein>
<evidence type="ECO:0000256" key="1">
    <source>
        <dbReference type="ARBA" id="ARBA00000683"/>
    </source>
</evidence>
<proteinExistence type="inferred from homology"/>
<dbReference type="InterPro" id="IPR008279">
    <property type="entry name" value="PEP-util_enz_mobile_dom"/>
</dbReference>
<dbReference type="EC" id="2.7.3.9" evidence="6 17"/>
<comment type="catalytic activity">
    <reaction evidence="1 17">
        <text>L-histidyl-[protein] + phosphoenolpyruvate = N(pros)-phospho-L-histidyl-[protein] + pyruvate</text>
        <dbReference type="Rhea" id="RHEA:23880"/>
        <dbReference type="Rhea" id="RHEA-COMP:9745"/>
        <dbReference type="Rhea" id="RHEA-COMP:9746"/>
        <dbReference type="ChEBI" id="CHEBI:15361"/>
        <dbReference type="ChEBI" id="CHEBI:29979"/>
        <dbReference type="ChEBI" id="CHEBI:58702"/>
        <dbReference type="ChEBI" id="CHEBI:64837"/>
        <dbReference type="EC" id="2.7.3.9"/>
    </reaction>
</comment>
<feature type="active site" description="Proton donor" evidence="18">
    <location>
        <position position="502"/>
    </location>
</feature>
<evidence type="ECO:0000256" key="6">
    <source>
        <dbReference type="ARBA" id="ARBA00012232"/>
    </source>
</evidence>
<gene>
    <name evidence="24" type="ORF">SAMN05192574_11927</name>
</gene>
<dbReference type="Gene3D" id="1.10.274.10">
    <property type="entry name" value="PtsI, HPr-binding domain"/>
    <property type="match status" value="1"/>
</dbReference>
<evidence type="ECO:0000256" key="3">
    <source>
        <dbReference type="ARBA" id="ARBA00002728"/>
    </source>
</evidence>
<evidence type="ECO:0000256" key="7">
    <source>
        <dbReference type="ARBA" id="ARBA00016544"/>
    </source>
</evidence>
<keyword evidence="25" id="KW-1185">Reference proteome</keyword>
<evidence type="ECO:0000259" key="21">
    <source>
        <dbReference type="Pfam" id="PF00391"/>
    </source>
</evidence>
<dbReference type="PANTHER" id="PTHR46244">
    <property type="entry name" value="PHOSPHOENOLPYRUVATE-PROTEIN PHOSPHOTRANSFERASE"/>
    <property type="match status" value="1"/>
</dbReference>
<dbReference type="PIRSF" id="PIRSF000732">
    <property type="entry name" value="PTS_enzyme_I"/>
    <property type="match status" value="1"/>
</dbReference>
<dbReference type="Pfam" id="PF00391">
    <property type="entry name" value="PEP-utilizers"/>
    <property type="match status" value="1"/>
</dbReference>
<feature type="binding site" evidence="19">
    <location>
        <position position="465"/>
    </location>
    <ligand>
        <name>phosphoenolpyruvate</name>
        <dbReference type="ChEBI" id="CHEBI:58702"/>
    </ligand>
</feature>
<dbReference type="InterPro" id="IPR006318">
    <property type="entry name" value="PTS_EI-like"/>
</dbReference>
<comment type="function">
    <text evidence="3 17">General (non sugar-specific) component of the phosphoenolpyruvate-dependent sugar phosphotransferase system (sugar PTS). This major carbohydrate active-transport system catalyzes the phosphorylation of incoming sugar substrates concomitantly with their translocation across the cell membrane. Enzyme I transfers the phosphoryl group from phosphoenolpyruvate (PEP) to the phosphoryl carrier protein (HPr).</text>
</comment>
<keyword evidence="14 17" id="KW-0418">Kinase</keyword>
<dbReference type="Gene3D" id="3.50.30.10">
    <property type="entry name" value="Phosphohistidine domain"/>
    <property type="match status" value="1"/>
</dbReference>
<evidence type="ECO:0000256" key="9">
    <source>
        <dbReference type="ARBA" id="ARBA00022490"/>
    </source>
</evidence>
<keyword evidence="12 17" id="KW-0598">Phosphotransferase system</keyword>
<evidence type="ECO:0000256" key="4">
    <source>
        <dbReference type="ARBA" id="ARBA00004496"/>
    </source>
</evidence>
<feature type="domain" description="PEP-utilising enzyme mobile" evidence="21">
    <location>
        <begin position="152"/>
        <end position="225"/>
    </location>
</feature>
<dbReference type="PANTHER" id="PTHR46244:SF3">
    <property type="entry name" value="PHOSPHOENOLPYRUVATE-PROTEIN PHOSPHOTRANSFERASE"/>
    <property type="match status" value="1"/>
</dbReference>
<evidence type="ECO:0000256" key="16">
    <source>
        <dbReference type="ARBA" id="ARBA00033235"/>
    </source>
</evidence>
<comment type="similarity">
    <text evidence="5 17">Belongs to the PEP-utilizing enzyme family.</text>
</comment>
<evidence type="ECO:0000256" key="18">
    <source>
        <dbReference type="PIRSR" id="PIRSR000732-1"/>
    </source>
</evidence>
<dbReference type="EMBL" id="FOCL01000019">
    <property type="protein sequence ID" value="SEP02021.1"/>
    <property type="molecule type" value="Genomic_DNA"/>
</dbReference>
<dbReference type="Proteomes" id="UP000198942">
    <property type="component" value="Unassembled WGS sequence"/>
</dbReference>
<dbReference type="GO" id="GO:0009401">
    <property type="term" value="P:phosphoenolpyruvate-dependent sugar phosphotransferase system"/>
    <property type="evidence" value="ECO:0007669"/>
    <property type="project" value="UniProtKB-KW"/>
</dbReference>
<dbReference type="OrthoDB" id="9765468at2"/>
<evidence type="ECO:0000259" key="22">
    <source>
        <dbReference type="Pfam" id="PF02896"/>
    </source>
</evidence>
<dbReference type="SUPFAM" id="SSF52009">
    <property type="entry name" value="Phosphohistidine domain"/>
    <property type="match status" value="1"/>
</dbReference>
<dbReference type="PRINTS" id="PR01736">
    <property type="entry name" value="PHPHTRNFRASE"/>
</dbReference>
<dbReference type="AlphaFoldDB" id="A0A1H8UFS3"/>
<dbReference type="GO" id="GO:0046872">
    <property type="term" value="F:metal ion binding"/>
    <property type="evidence" value="ECO:0007669"/>
    <property type="project" value="UniProtKB-KW"/>
</dbReference>
<comment type="subcellular location">
    <subcellularLocation>
        <location evidence="4 17">Cytoplasm</location>
    </subcellularLocation>
</comment>
<dbReference type="GO" id="GO:0005737">
    <property type="term" value="C:cytoplasm"/>
    <property type="evidence" value="ECO:0007669"/>
    <property type="project" value="UniProtKB-SubCell"/>
</dbReference>
<dbReference type="GO" id="GO:0008965">
    <property type="term" value="F:phosphoenolpyruvate-protein phosphotransferase activity"/>
    <property type="evidence" value="ECO:0007669"/>
    <property type="project" value="UniProtKB-EC"/>
</dbReference>
<evidence type="ECO:0000259" key="23">
    <source>
        <dbReference type="Pfam" id="PF05524"/>
    </source>
</evidence>
<evidence type="ECO:0000256" key="11">
    <source>
        <dbReference type="ARBA" id="ARBA00022679"/>
    </source>
</evidence>
<dbReference type="Pfam" id="PF05524">
    <property type="entry name" value="PEP-utilisers_N"/>
    <property type="match status" value="1"/>
</dbReference>
<dbReference type="InterPro" id="IPR040442">
    <property type="entry name" value="Pyrv_kinase-like_dom_sf"/>
</dbReference>
<evidence type="ECO:0000256" key="8">
    <source>
        <dbReference type="ARBA" id="ARBA00022448"/>
    </source>
</evidence>
<dbReference type="InterPro" id="IPR050499">
    <property type="entry name" value="PEP-utilizing_PTS_enzyme"/>
</dbReference>
<dbReference type="InterPro" id="IPR036618">
    <property type="entry name" value="PtsI_HPr-bd_sf"/>
</dbReference>
<name>A0A1H8UFS3_9SPHI</name>
<dbReference type="PROSITE" id="PS00742">
    <property type="entry name" value="PEP_ENZYMES_2"/>
    <property type="match status" value="1"/>
</dbReference>
<dbReference type="InterPro" id="IPR024692">
    <property type="entry name" value="PTS_EI"/>
</dbReference>
<feature type="domain" description="Phosphotransferase system enzyme I N-terminal" evidence="23">
    <location>
        <begin position="2"/>
        <end position="126"/>
    </location>
</feature>
<feature type="binding site" evidence="19">
    <location>
        <position position="332"/>
    </location>
    <ligand>
        <name>phosphoenolpyruvate</name>
        <dbReference type="ChEBI" id="CHEBI:58702"/>
    </ligand>
</feature>
<dbReference type="InterPro" id="IPR023151">
    <property type="entry name" value="PEP_util_CS"/>
</dbReference>
<dbReference type="InterPro" id="IPR000121">
    <property type="entry name" value="PEP_util_C"/>
</dbReference>
<evidence type="ECO:0000256" key="2">
    <source>
        <dbReference type="ARBA" id="ARBA00001946"/>
    </source>
</evidence>
<organism evidence="24 25">
    <name type="scientific">Mucilaginibacter gossypiicola</name>
    <dbReference type="NCBI Taxonomy" id="551995"/>
    <lineage>
        <taxon>Bacteria</taxon>
        <taxon>Pseudomonadati</taxon>
        <taxon>Bacteroidota</taxon>
        <taxon>Sphingobacteriia</taxon>
        <taxon>Sphingobacteriales</taxon>
        <taxon>Sphingobacteriaceae</taxon>
        <taxon>Mucilaginibacter</taxon>
    </lineage>
</organism>
<dbReference type="SUPFAM" id="SSF47831">
    <property type="entry name" value="Enzyme I of the PEP:sugar phosphotransferase system HPr-binding (sub)domain"/>
    <property type="match status" value="1"/>
</dbReference>
<evidence type="ECO:0000256" key="10">
    <source>
        <dbReference type="ARBA" id="ARBA00022597"/>
    </source>
</evidence>
<keyword evidence="9 17" id="KW-0963">Cytoplasm</keyword>
<feature type="binding site" evidence="20">
    <location>
        <position position="455"/>
    </location>
    <ligand>
        <name>Mg(2+)</name>
        <dbReference type="ChEBI" id="CHEBI:18420"/>
    </ligand>
</feature>
<dbReference type="RefSeq" id="WP_091221450.1">
    <property type="nucleotide sequence ID" value="NZ_FOCL01000019.1"/>
</dbReference>
<keyword evidence="11 17" id="KW-0808">Transferase</keyword>
<dbReference type="NCBIfam" id="TIGR01417">
    <property type="entry name" value="PTS_I_fam"/>
    <property type="match status" value="1"/>
</dbReference>
<dbReference type="InterPro" id="IPR008731">
    <property type="entry name" value="PTS_EIN"/>
</dbReference>
<dbReference type="Gene3D" id="3.20.20.60">
    <property type="entry name" value="Phosphoenolpyruvate-binding domains"/>
    <property type="match status" value="1"/>
</dbReference>
<dbReference type="InterPro" id="IPR036637">
    <property type="entry name" value="Phosphohistidine_dom_sf"/>
</dbReference>
<evidence type="ECO:0000256" key="15">
    <source>
        <dbReference type="ARBA" id="ARBA00022842"/>
    </source>
</evidence>
<dbReference type="STRING" id="551995.SAMN05192574_11927"/>
<keyword evidence="13 17" id="KW-0479">Metal-binding</keyword>
<reference evidence="25" key="1">
    <citation type="submission" date="2016-10" db="EMBL/GenBank/DDBJ databases">
        <authorList>
            <person name="Varghese N."/>
            <person name="Submissions S."/>
        </authorList>
    </citation>
    <scope>NUCLEOTIDE SEQUENCE [LARGE SCALE GENOMIC DNA]</scope>
    <source>
        <strain evidence="25">Gh-48</strain>
    </source>
</reference>
<dbReference type="InterPro" id="IPR015813">
    <property type="entry name" value="Pyrv/PenolPyrv_kinase-like_dom"/>
</dbReference>
<accession>A0A1H8UFS3</accession>
<feature type="active site" description="Tele-phosphohistidine intermediate" evidence="18">
    <location>
        <position position="189"/>
    </location>
</feature>
<feature type="binding site" evidence="19">
    <location>
        <position position="296"/>
    </location>
    <ligand>
        <name>phosphoenolpyruvate</name>
        <dbReference type="ChEBI" id="CHEBI:58702"/>
    </ligand>
</feature>
<comment type="cofactor">
    <cofactor evidence="2 17 20">
        <name>Mg(2+)</name>
        <dbReference type="ChEBI" id="CHEBI:18420"/>
    </cofactor>
</comment>
<evidence type="ECO:0000313" key="25">
    <source>
        <dbReference type="Proteomes" id="UP000198942"/>
    </source>
</evidence>
<evidence type="ECO:0000256" key="12">
    <source>
        <dbReference type="ARBA" id="ARBA00022683"/>
    </source>
</evidence>
<evidence type="ECO:0000256" key="20">
    <source>
        <dbReference type="PIRSR" id="PIRSR000732-3"/>
    </source>
</evidence>
<keyword evidence="15 17" id="KW-0460">Magnesium</keyword>
<sequence>MKGIGVSPGIAIGKAFVIKKNAPATNGIVLKNQVEIVAEIERFDISVTNALAEIDAIKNNSQLMLNDDDIAILETQVELINDPQIREDVVAKIEEEKKTANDAMIEVTAGIVTLFESMDDEYMRARSADFQDIGNRILKYINRTGDTNNRSFEPDTIVIADDLTPSDTITLDLNLVTGFATQAGSRTSHAAIIAKSKGLPAVVACGDELMTINHNDFIILDGLSGSVYVNPGEDIINRYSAKSASFRQQAEVLKMVKDKPAITADGKQVTLLANISDADDLTMVHDNGGEGVGLFRTEMLFMDRDTFPDEEEQFEFYKKAVLQAKGKPVVIRTIDIGGDKHLSYFNLLPELNPFLGYRAIRISLDQEGLFIVQLKAILRASAFGSVSIMFPMISNAKEIRDAKLILNKAKKELLEAGVIFSNDVKVGIMVEIPSAAVTADILAKEVDFFSIGTNDLCQYTLAVDRMNEKITHLYDPFNPGVLRLIQNIIEQGRAHNIHVGMCGEMASDPLATLLLLGMGLEDFSMSAASIPAIKNIIINNSEAKAKQICQQVMAMDSSENIIAYLKEITQ</sequence>
<feature type="domain" description="PEP-utilising enzyme C-terminal" evidence="22">
    <location>
        <begin position="254"/>
        <end position="538"/>
    </location>
</feature>
<dbReference type="SUPFAM" id="SSF51621">
    <property type="entry name" value="Phosphoenolpyruvate/pyruvate domain"/>
    <property type="match status" value="1"/>
</dbReference>
<keyword evidence="8 17" id="KW-0813">Transport</keyword>
<evidence type="ECO:0000256" key="13">
    <source>
        <dbReference type="ARBA" id="ARBA00022723"/>
    </source>
</evidence>
<dbReference type="GO" id="GO:0016301">
    <property type="term" value="F:kinase activity"/>
    <property type="evidence" value="ECO:0007669"/>
    <property type="project" value="UniProtKB-KW"/>
</dbReference>